<reference evidence="3" key="3">
    <citation type="submission" date="2015-06" db="UniProtKB">
        <authorList>
            <consortium name="EnsemblMetazoa"/>
        </authorList>
    </citation>
    <scope>IDENTIFICATION</scope>
</reference>
<feature type="compositionally biased region" description="Low complexity" evidence="1">
    <location>
        <begin position="49"/>
        <end position="62"/>
    </location>
</feature>
<dbReference type="EMBL" id="AMQN01015805">
    <property type="status" value="NOT_ANNOTATED_CDS"/>
    <property type="molecule type" value="Genomic_DNA"/>
</dbReference>
<proteinExistence type="predicted"/>
<evidence type="ECO:0000313" key="3">
    <source>
        <dbReference type="EnsemblMetazoa" id="CapteP201575"/>
    </source>
</evidence>
<keyword evidence="4" id="KW-1185">Reference proteome</keyword>
<name>R7T8C9_CAPTE</name>
<dbReference type="EnsemblMetazoa" id="CapteT201575">
    <property type="protein sequence ID" value="CapteP201575"/>
    <property type="gene ID" value="CapteG201575"/>
</dbReference>
<feature type="region of interest" description="Disordered" evidence="1">
    <location>
        <begin position="42"/>
        <end position="62"/>
    </location>
</feature>
<sequence length="169" mass="17169">MSGSPGAHSAIGTSDDPQGVAGGLATLAGLPCASRGPFCNSGSSGGSRGSASSASLPYLESMPSSSTLSSHDSCGISVWLASLAGLLGLPGQESSGCCSPGVSGLAHADQGQESGELVEHLVEPQAKLEPVKTKNWHTSQRQRNLLLHKFKGLTVCKETRSRSESSCKC</sequence>
<dbReference type="EMBL" id="KB312238">
    <property type="protein sequence ID" value="ELT87640.1"/>
    <property type="molecule type" value="Genomic_DNA"/>
</dbReference>
<accession>R7T8C9</accession>
<evidence type="ECO:0000313" key="2">
    <source>
        <dbReference type="EMBL" id="ELT87640.1"/>
    </source>
</evidence>
<dbReference type="HOGENOM" id="CLU_1580006_0_0_1"/>
<dbReference type="Proteomes" id="UP000014760">
    <property type="component" value="Unassembled WGS sequence"/>
</dbReference>
<reference evidence="4" key="1">
    <citation type="submission" date="2012-12" db="EMBL/GenBank/DDBJ databases">
        <authorList>
            <person name="Hellsten U."/>
            <person name="Grimwood J."/>
            <person name="Chapman J.A."/>
            <person name="Shapiro H."/>
            <person name="Aerts A."/>
            <person name="Otillar R.P."/>
            <person name="Terry A.Y."/>
            <person name="Boore J.L."/>
            <person name="Simakov O."/>
            <person name="Marletaz F."/>
            <person name="Cho S.-J."/>
            <person name="Edsinger-Gonzales E."/>
            <person name="Havlak P."/>
            <person name="Kuo D.-H."/>
            <person name="Larsson T."/>
            <person name="Lv J."/>
            <person name="Arendt D."/>
            <person name="Savage R."/>
            <person name="Osoegawa K."/>
            <person name="de Jong P."/>
            <person name="Lindberg D.R."/>
            <person name="Seaver E.C."/>
            <person name="Weisblat D.A."/>
            <person name="Putnam N.H."/>
            <person name="Grigoriev I.V."/>
            <person name="Rokhsar D.S."/>
        </authorList>
    </citation>
    <scope>NUCLEOTIDE SEQUENCE</scope>
    <source>
        <strain evidence="4">I ESC-2004</strain>
    </source>
</reference>
<feature type="region of interest" description="Disordered" evidence="1">
    <location>
        <begin position="1"/>
        <end position="22"/>
    </location>
</feature>
<gene>
    <name evidence="2" type="ORF">CAPTEDRAFT_201575</name>
</gene>
<reference evidence="2 4" key="2">
    <citation type="journal article" date="2013" name="Nature">
        <title>Insights into bilaterian evolution from three spiralian genomes.</title>
        <authorList>
            <person name="Simakov O."/>
            <person name="Marletaz F."/>
            <person name="Cho S.J."/>
            <person name="Edsinger-Gonzales E."/>
            <person name="Havlak P."/>
            <person name="Hellsten U."/>
            <person name="Kuo D.H."/>
            <person name="Larsson T."/>
            <person name="Lv J."/>
            <person name="Arendt D."/>
            <person name="Savage R."/>
            <person name="Osoegawa K."/>
            <person name="de Jong P."/>
            <person name="Grimwood J."/>
            <person name="Chapman J.A."/>
            <person name="Shapiro H."/>
            <person name="Aerts A."/>
            <person name="Otillar R.P."/>
            <person name="Terry A.Y."/>
            <person name="Boore J.L."/>
            <person name="Grigoriev I.V."/>
            <person name="Lindberg D.R."/>
            <person name="Seaver E.C."/>
            <person name="Weisblat D.A."/>
            <person name="Putnam N.H."/>
            <person name="Rokhsar D.S."/>
        </authorList>
    </citation>
    <scope>NUCLEOTIDE SEQUENCE</scope>
    <source>
        <strain evidence="2 4">I ESC-2004</strain>
    </source>
</reference>
<protein>
    <submittedName>
        <fullName evidence="2 3">Uncharacterized protein</fullName>
    </submittedName>
</protein>
<dbReference type="AlphaFoldDB" id="R7T8C9"/>
<evidence type="ECO:0000313" key="4">
    <source>
        <dbReference type="Proteomes" id="UP000014760"/>
    </source>
</evidence>
<organism evidence="2">
    <name type="scientific">Capitella teleta</name>
    <name type="common">Polychaete worm</name>
    <dbReference type="NCBI Taxonomy" id="283909"/>
    <lineage>
        <taxon>Eukaryota</taxon>
        <taxon>Metazoa</taxon>
        <taxon>Spiralia</taxon>
        <taxon>Lophotrochozoa</taxon>
        <taxon>Annelida</taxon>
        <taxon>Polychaeta</taxon>
        <taxon>Sedentaria</taxon>
        <taxon>Scolecida</taxon>
        <taxon>Capitellidae</taxon>
        <taxon>Capitella</taxon>
    </lineage>
</organism>
<evidence type="ECO:0000256" key="1">
    <source>
        <dbReference type="SAM" id="MobiDB-lite"/>
    </source>
</evidence>